<accession>A0ABT9NQS9</accession>
<reference evidence="1 2" key="1">
    <citation type="submission" date="2023-07" db="EMBL/GenBank/DDBJ databases">
        <title>Sequencing the genomes of 1000 actinobacteria strains.</title>
        <authorList>
            <person name="Klenk H.-P."/>
        </authorList>
    </citation>
    <scope>NUCLEOTIDE SEQUENCE [LARGE SCALE GENOMIC DNA]</scope>
    <source>
        <strain evidence="1 2">GD13</strain>
    </source>
</reference>
<dbReference type="EMBL" id="JAUSQM010000001">
    <property type="protein sequence ID" value="MDP9822788.1"/>
    <property type="molecule type" value="Genomic_DNA"/>
</dbReference>
<protein>
    <submittedName>
        <fullName evidence="1">Uncharacterized protein</fullName>
    </submittedName>
</protein>
<dbReference type="Proteomes" id="UP001240447">
    <property type="component" value="Unassembled WGS sequence"/>
</dbReference>
<evidence type="ECO:0000313" key="1">
    <source>
        <dbReference type="EMBL" id="MDP9822788.1"/>
    </source>
</evidence>
<dbReference type="RefSeq" id="WP_068116644.1">
    <property type="nucleotide sequence ID" value="NZ_CCXJ01000035.1"/>
</dbReference>
<evidence type="ECO:0000313" key="2">
    <source>
        <dbReference type="Proteomes" id="UP001240447"/>
    </source>
</evidence>
<keyword evidence="2" id="KW-1185">Reference proteome</keyword>
<gene>
    <name evidence="1" type="ORF">J2S59_002597</name>
</gene>
<proteinExistence type="predicted"/>
<sequence length="102" mass="11346">MTSAIDEKHRMIFCPTWCSAEPHEHDFAIESETGRPVMSHTGPMFGPFFTSANTHVDTLPDLQAVNAEVRAFDLDDVAMTPESLRQLAAEALDAAEWLEANR</sequence>
<name>A0ABT9NQS9_9ACTN</name>
<comment type="caution">
    <text evidence="1">The sequence shown here is derived from an EMBL/GenBank/DDBJ whole genome shotgun (WGS) entry which is preliminary data.</text>
</comment>
<organism evidence="1 2">
    <name type="scientific">Nocardioides massiliensis</name>
    <dbReference type="NCBI Taxonomy" id="1325935"/>
    <lineage>
        <taxon>Bacteria</taxon>
        <taxon>Bacillati</taxon>
        <taxon>Actinomycetota</taxon>
        <taxon>Actinomycetes</taxon>
        <taxon>Propionibacteriales</taxon>
        <taxon>Nocardioidaceae</taxon>
        <taxon>Nocardioides</taxon>
    </lineage>
</organism>